<keyword evidence="5" id="KW-0808">Transferase</keyword>
<dbReference type="InterPro" id="IPR011773">
    <property type="entry name" value="DNA-dir_RpoA"/>
</dbReference>
<sequence>MEITLPKAPKIKEQSENRAVFVIEDLYPGYGVTLGNSLRRTLYSSLPGAAITQVKIKGTTHEFSVLPGVLEDILEITLNLKQIHIKLHSEEMQTATIKVKGVREVKAGDMEVPSQVEVINKDAHIATLTSKDAVFDLELTIEAGLGYVAVEHQKKERIEIGSIPLDAIYTPVVKVNFEVENMRVGDRTDYNRLILEVVTNGTISPVEALRYSSNLLVKHFEVSGDIAEEAKPKKLESAKKEKKVKSEKKKSGATKKTNKK</sequence>
<dbReference type="Pfam" id="PF01000">
    <property type="entry name" value="RNA_pol_A_bac"/>
    <property type="match status" value="1"/>
</dbReference>
<reference evidence="13 14" key="1">
    <citation type="journal article" date="2016" name="Nat. Commun.">
        <title>Thousands of microbial genomes shed light on interconnected biogeochemical processes in an aquifer system.</title>
        <authorList>
            <person name="Anantharaman K."/>
            <person name="Brown C.T."/>
            <person name="Hug L.A."/>
            <person name="Sharon I."/>
            <person name="Castelle C.J."/>
            <person name="Probst A.J."/>
            <person name="Thomas B.C."/>
            <person name="Singh A."/>
            <person name="Wilkins M.J."/>
            <person name="Karaoz U."/>
            <person name="Brodie E.L."/>
            <person name="Williams K.H."/>
            <person name="Hubbard S.S."/>
            <person name="Banfield J.F."/>
        </authorList>
    </citation>
    <scope>NUCLEOTIDE SEQUENCE [LARGE SCALE GENOMIC DNA]</scope>
</reference>
<dbReference type="Proteomes" id="UP000177932">
    <property type="component" value="Unassembled WGS sequence"/>
</dbReference>
<name>A0A1G2H6Z8_9BACT</name>
<evidence type="ECO:0000313" key="14">
    <source>
        <dbReference type="Proteomes" id="UP000177932"/>
    </source>
</evidence>
<comment type="catalytic activity">
    <reaction evidence="10">
        <text>RNA(n) + a ribonucleoside 5'-triphosphate = RNA(n+1) + diphosphate</text>
        <dbReference type="Rhea" id="RHEA:21248"/>
        <dbReference type="Rhea" id="RHEA-COMP:14527"/>
        <dbReference type="Rhea" id="RHEA-COMP:17342"/>
        <dbReference type="ChEBI" id="CHEBI:33019"/>
        <dbReference type="ChEBI" id="CHEBI:61557"/>
        <dbReference type="ChEBI" id="CHEBI:140395"/>
        <dbReference type="EC" id="2.7.7.6"/>
    </reaction>
</comment>
<evidence type="ECO:0000256" key="5">
    <source>
        <dbReference type="ARBA" id="ARBA00022679"/>
    </source>
</evidence>
<dbReference type="InterPro" id="IPR011262">
    <property type="entry name" value="DNA-dir_RNA_pol_insert"/>
</dbReference>
<gene>
    <name evidence="13" type="ORF">A2827_02395</name>
</gene>
<dbReference type="EC" id="2.7.7.6" evidence="2"/>
<dbReference type="GO" id="GO:0003899">
    <property type="term" value="F:DNA-directed RNA polymerase activity"/>
    <property type="evidence" value="ECO:0007669"/>
    <property type="project" value="UniProtKB-EC"/>
</dbReference>
<dbReference type="GO" id="GO:0005737">
    <property type="term" value="C:cytoplasm"/>
    <property type="evidence" value="ECO:0007669"/>
    <property type="project" value="UniProtKB-ARBA"/>
</dbReference>
<dbReference type="Gene3D" id="3.30.1360.10">
    <property type="entry name" value="RNA polymerase, RBP11-like subunit"/>
    <property type="match status" value="1"/>
</dbReference>
<feature type="region of interest" description="Disordered" evidence="11">
    <location>
        <begin position="232"/>
        <end position="260"/>
    </location>
</feature>
<dbReference type="InterPro" id="IPR011263">
    <property type="entry name" value="DNA-dir_RNA_pol_RpoA/D/Rpb3"/>
</dbReference>
<dbReference type="InterPro" id="IPR036643">
    <property type="entry name" value="RNApol_insert_sf"/>
</dbReference>
<dbReference type="NCBIfam" id="TIGR02027">
    <property type="entry name" value="rpoA"/>
    <property type="match status" value="1"/>
</dbReference>
<evidence type="ECO:0000256" key="8">
    <source>
        <dbReference type="ARBA" id="ARBA00032524"/>
    </source>
</evidence>
<evidence type="ECO:0000313" key="13">
    <source>
        <dbReference type="EMBL" id="OGZ58255.1"/>
    </source>
</evidence>
<evidence type="ECO:0000259" key="12">
    <source>
        <dbReference type="SMART" id="SM00662"/>
    </source>
</evidence>
<evidence type="ECO:0000256" key="11">
    <source>
        <dbReference type="SAM" id="MobiDB-lite"/>
    </source>
</evidence>
<organism evidence="13 14">
    <name type="scientific">Candidatus Spechtbacteria bacterium RIFCSPHIGHO2_01_FULL_43_30</name>
    <dbReference type="NCBI Taxonomy" id="1802158"/>
    <lineage>
        <taxon>Bacteria</taxon>
        <taxon>Candidatus Spechtiibacteriota</taxon>
    </lineage>
</organism>
<dbReference type="AlphaFoldDB" id="A0A1G2H6Z8"/>
<keyword evidence="7" id="KW-0804">Transcription</keyword>
<evidence type="ECO:0000256" key="4">
    <source>
        <dbReference type="ARBA" id="ARBA00022478"/>
    </source>
</evidence>
<dbReference type="STRING" id="1802158.A2827_02395"/>
<dbReference type="SUPFAM" id="SSF55257">
    <property type="entry name" value="RBP11-like subunits of RNA polymerase"/>
    <property type="match status" value="1"/>
</dbReference>
<dbReference type="SMART" id="SM00662">
    <property type="entry name" value="RPOLD"/>
    <property type="match status" value="1"/>
</dbReference>
<evidence type="ECO:0000256" key="3">
    <source>
        <dbReference type="ARBA" id="ARBA00015972"/>
    </source>
</evidence>
<evidence type="ECO:0000256" key="7">
    <source>
        <dbReference type="ARBA" id="ARBA00023163"/>
    </source>
</evidence>
<dbReference type="FunFam" id="2.170.120.12:FF:000001">
    <property type="entry name" value="DNA-directed RNA polymerase subunit alpha"/>
    <property type="match status" value="1"/>
</dbReference>
<dbReference type="Gene3D" id="2.170.120.12">
    <property type="entry name" value="DNA-directed RNA polymerase, insert domain"/>
    <property type="match status" value="1"/>
</dbReference>
<proteinExistence type="inferred from homology"/>
<dbReference type="SUPFAM" id="SSF56553">
    <property type="entry name" value="Insert subdomain of RNA polymerase alpha subunit"/>
    <property type="match status" value="1"/>
</dbReference>
<evidence type="ECO:0000256" key="2">
    <source>
        <dbReference type="ARBA" id="ARBA00012418"/>
    </source>
</evidence>
<feature type="compositionally biased region" description="Basic residues" evidence="11">
    <location>
        <begin position="240"/>
        <end position="260"/>
    </location>
</feature>
<evidence type="ECO:0000256" key="10">
    <source>
        <dbReference type="ARBA" id="ARBA00048552"/>
    </source>
</evidence>
<dbReference type="GO" id="GO:0000428">
    <property type="term" value="C:DNA-directed RNA polymerase complex"/>
    <property type="evidence" value="ECO:0007669"/>
    <property type="project" value="UniProtKB-KW"/>
</dbReference>
<comment type="caution">
    <text evidence="13">The sequence shown here is derived from an EMBL/GenBank/DDBJ whole genome shotgun (WGS) entry which is preliminary data.</text>
</comment>
<protein>
    <recommendedName>
        <fullName evidence="3">DNA-directed RNA polymerase subunit alpha</fullName>
        <ecNumber evidence="2">2.7.7.6</ecNumber>
    </recommendedName>
    <alternativeName>
        <fullName evidence="9">RNA polymerase subunit alpha</fullName>
    </alternativeName>
    <alternativeName>
        <fullName evidence="8">Transcriptase subunit alpha</fullName>
    </alternativeName>
</protein>
<dbReference type="NCBIfam" id="NF003519">
    <property type="entry name" value="PRK05182.2-5"/>
    <property type="match status" value="1"/>
</dbReference>
<dbReference type="GO" id="GO:0046983">
    <property type="term" value="F:protein dimerization activity"/>
    <property type="evidence" value="ECO:0007669"/>
    <property type="project" value="InterPro"/>
</dbReference>
<dbReference type="CDD" id="cd06928">
    <property type="entry name" value="RNAP_alpha_NTD"/>
    <property type="match status" value="1"/>
</dbReference>
<dbReference type="Pfam" id="PF01193">
    <property type="entry name" value="RNA_pol_L"/>
    <property type="match status" value="1"/>
</dbReference>
<dbReference type="InterPro" id="IPR036603">
    <property type="entry name" value="RBP11-like"/>
</dbReference>
<comment type="similarity">
    <text evidence="1">Belongs to the RNA polymerase alpha chain family.</text>
</comment>
<feature type="domain" description="DNA-directed RNA polymerase RpoA/D/Rpb3-type" evidence="12">
    <location>
        <begin position="18"/>
        <end position="226"/>
    </location>
</feature>
<dbReference type="GO" id="GO:0006351">
    <property type="term" value="P:DNA-templated transcription"/>
    <property type="evidence" value="ECO:0007669"/>
    <property type="project" value="InterPro"/>
</dbReference>
<accession>A0A1G2H6Z8</accession>
<dbReference type="EMBL" id="MHOD01000012">
    <property type="protein sequence ID" value="OGZ58255.1"/>
    <property type="molecule type" value="Genomic_DNA"/>
</dbReference>
<evidence type="ECO:0000256" key="1">
    <source>
        <dbReference type="ARBA" id="ARBA00007123"/>
    </source>
</evidence>
<keyword evidence="6" id="KW-0548">Nucleotidyltransferase</keyword>
<keyword evidence="4 13" id="KW-0240">DNA-directed RNA polymerase</keyword>
<evidence type="ECO:0000256" key="6">
    <source>
        <dbReference type="ARBA" id="ARBA00022695"/>
    </source>
</evidence>
<dbReference type="GO" id="GO:0003677">
    <property type="term" value="F:DNA binding"/>
    <property type="evidence" value="ECO:0007669"/>
    <property type="project" value="InterPro"/>
</dbReference>
<evidence type="ECO:0000256" key="9">
    <source>
        <dbReference type="ARBA" id="ARBA00033070"/>
    </source>
</evidence>